<keyword evidence="3" id="KW-1185">Reference proteome</keyword>
<dbReference type="AlphaFoldDB" id="A0A164YT49"/>
<accession>A0A164YT49</accession>
<evidence type="ECO:0000256" key="1">
    <source>
        <dbReference type="SAM" id="MobiDB-lite"/>
    </source>
</evidence>
<feature type="compositionally biased region" description="Basic and acidic residues" evidence="1">
    <location>
        <begin position="60"/>
        <end position="72"/>
    </location>
</feature>
<organism evidence="2 3">
    <name type="scientific">Daphnia magna</name>
    <dbReference type="NCBI Taxonomy" id="35525"/>
    <lineage>
        <taxon>Eukaryota</taxon>
        <taxon>Metazoa</taxon>
        <taxon>Ecdysozoa</taxon>
        <taxon>Arthropoda</taxon>
        <taxon>Crustacea</taxon>
        <taxon>Branchiopoda</taxon>
        <taxon>Diplostraca</taxon>
        <taxon>Cladocera</taxon>
        <taxon>Anomopoda</taxon>
        <taxon>Daphniidae</taxon>
        <taxon>Daphnia</taxon>
    </lineage>
</organism>
<dbReference type="Proteomes" id="UP000076858">
    <property type="component" value="Unassembled WGS sequence"/>
</dbReference>
<protein>
    <submittedName>
        <fullName evidence="2">Uncharacterized protein</fullName>
    </submittedName>
</protein>
<gene>
    <name evidence="2" type="ORF">APZ42_018767</name>
</gene>
<reference evidence="2 3" key="1">
    <citation type="submission" date="2016-03" db="EMBL/GenBank/DDBJ databases">
        <title>EvidentialGene: Evidence-directed Construction of Genes on Genomes.</title>
        <authorList>
            <person name="Gilbert D.G."/>
            <person name="Choi J.-H."/>
            <person name="Mockaitis K."/>
            <person name="Colbourne J."/>
            <person name="Pfrender M."/>
        </authorList>
    </citation>
    <scope>NUCLEOTIDE SEQUENCE [LARGE SCALE GENOMIC DNA]</scope>
    <source>
        <strain evidence="2 3">Xinb3</strain>
        <tissue evidence="2">Complete organism</tissue>
    </source>
</reference>
<name>A0A164YT49_9CRUS</name>
<sequence>MILARRTNTQNKVSLCLLYSGTEHDIAYHYNTAPKRGESPGLLFYSGGSRMANEVAQQSETEKKKRERENYM</sequence>
<proteinExistence type="predicted"/>
<dbReference type="EMBL" id="LRGB01000868">
    <property type="protein sequence ID" value="KZS15578.1"/>
    <property type="molecule type" value="Genomic_DNA"/>
</dbReference>
<evidence type="ECO:0000313" key="3">
    <source>
        <dbReference type="Proteomes" id="UP000076858"/>
    </source>
</evidence>
<comment type="caution">
    <text evidence="2">The sequence shown here is derived from an EMBL/GenBank/DDBJ whole genome shotgun (WGS) entry which is preliminary data.</text>
</comment>
<evidence type="ECO:0000313" key="2">
    <source>
        <dbReference type="EMBL" id="KZS15578.1"/>
    </source>
</evidence>
<feature type="region of interest" description="Disordered" evidence="1">
    <location>
        <begin position="53"/>
        <end position="72"/>
    </location>
</feature>